<protein>
    <submittedName>
        <fullName evidence="1">Uncharacterized protein</fullName>
    </submittedName>
</protein>
<dbReference type="Proteomes" id="UP000324222">
    <property type="component" value="Unassembled WGS sequence"/>
</dbReference>
<dbReference type="EMBL" id="VSRR010009836">
    <property type="protein sequence ID" value="MPC50956.1"/>
    <property type="molecule type" value="Genomic_DNA"/>
</dbReference>
<evidence type="ECO:0000313" key="2">
    <source>
        <dbReference type="Proteomes" id="UP000324222"/>
    </source>
</evidence>
<dbReference type="AlphaFoldDB" id="A0A5B7FZB0"/>
<gene>
    <name evidence="1" type="ORF">E2C01_044791</name>
</gene>
<name>A0A5B7FZB0_PORTR</name>
<reference evidence="1 2" key="1">
    <citation type="submission" date="2019-05" db="EMBL/GenBank/DDBJ databases">
        <title>Another draft genome of Portunus trituberculatus and its Hox gene families provides insights of decapod evolution.</title>
        <authorList>
            <person name="Jeong J.-H."/>
            <person name="Song I."/>
            <person name="Kim S."/>
            <person name="Choi T."/>
            <person name="Kim D."/>
            <person name="Ryu S."/>
            <person name="Kim W."/>
        </authorList>
    </citation>
    <scope>NUCLEOTIDE SEQUENCE [LARGE SCALE GENOMIC DNA]</scope>
    <source>
        <tissue evidence="1">Muscle</tissue>
    </source>
</reference>
<proteinExistence type="predicted"/>
<keyword evidence="2" id="KW-1185">Reference proteome</keyword>
<evidence type="ECO:0000313" key="1">
    <source>
        <dbReference type="EMBL" id="MPC50956.1"/>
    </source>
</evidence>
<organism evidence="1 2">
    <name type="scientific">Portunus trituberculatus</name>
    <name type="common">Swimming crab</name>
    <name type="synonym">Neptunus trituberculatus</name>
    <dbReference type="NCBI Taxonomy" id="210409"/>
    <lineage>
        <taxon>Eukaryota</taxon>
        <taxon>Metazoa</taxon>
        <taxon>Ecdysozoa</taxon>
        <taxon>Arthropoda</taxon>
        <taxon>Crustacea</taxon>
        <taxon>Multicrustacea</taxon>
        <taxon>Malacostraca</taxon>
        <taxon>Eumalacostraca</taxon>
        <taxon>Eucarida</taxon>
        <taxon>Decapoda</taxon>
        <taxon>Pleocyemata</taxon>
        <taxon>Brachyura</taxon>
        <taxon>Eubrachyura</taxon>
        <taxon>Portunoidea</taxon>
        <taxon>Portunidae</taxon>
        <taxon>Portuninae</taxon>
        <taxon>Portunus</taxon>
    </lineage>
</organism>
<accession>A0A5B7FZB0</accession>
<sequence>MAHHPCPFTVRPFPTLFLLPCHHSKAPQNTLTHHPCPSTMRLFPTLNLLPPWHHSTLWPTTPAPSQ</sequence>
<comment type="caution">
    <text evidence="1">The sequence shown here is derived from an EMBL/GenBank/DDBJ whole genome shotgun (WGS) entry which is preliminary data.</text>
</comment>